<gene>
    <name evidence="2" type="ORF">APAL1065_LOCUS16754</name>
</gene>
<organism evidence="2">
    <name type="scientific">Entomoneis paludosa</name>
    <dbReference type="NCBI Taxonomy" id="265537"/>
    <lineage>
        <taxon>Eukaryota</taxon>
        <taxon>Sar</taxon>
        <taxon>Stramenopiles</taxon>
        <taxon>Ochrophyta</taxon>
        <taxon>Bacillariophyta</taxon>
        <taxon>Bacillariophyceae</taxon>
        <taxon>Bacillariophycidae</taxon>
        <taxon>Entomoneidaceae</taxon>
        <taxon>Entomoneis</taxon>
    </lineage>
</organism>
<feature type="region of interest" description="Disordered" evidence="1">
    <location>
        <begin position="87"/>
        <end position="111"/>
    </location>
</feature>
<dbReference type="AlphaFoldDB" id="A0A7S2YH36"/>
<protein>
    <submittedName>
        <fullName evidence="2">Uncharacterized protein</fullName>
    </submittedName>
</protein>
<proteinExistence type="predicted"/>
<dbReference type="EMBL" id="HBHT01024962">
    <property type="protein sequence ID" value="CAD9976500.1"/>
    <property type="molecule type" value="Transcribed_RNA"/>
</dbReference>
<feature type="compositionally biased region" description="Basic and acidic residues" evidence="1">
    <location>
        <begin position="94"/>
        <end position="111"/>
    </location>
</feature>
<evidence type="ECO:0000313" key="2">
    <source>
        <dbReference type="EMBL" id="CAD9976500.1"/>
    </source>
</evidence>
<sequence>MFLFDNIFLSLKTQGLLSVSLLSHLMPSTKFHGTPASKDNKASNHVNGGWIKRTVEDQMFIVDLTGALSLEGVPVASGFVHLGFRGSRKAASGHSRDGTRSSGSEHDVGLL</sequence>
<evidence type="ECO:0000256" key="1">
    <source>
        <dbReference type="SAM" id="MobiDB-lite"/>
    </source>
</evidence>
<accession>A0A7S2YH36</accession>
<reference evidence="2" key="1">
    <citation type="submission" date="2021-01" db="EMBL/GenBank/DDBJ databases">
        <authorList>
            <person name="Corre E."/>
            <person name="Pelletier E."/>
            <person name="Niang G."/>
            <person name="Scheremetjew M."/>
            <person name="Finn R."/>
            <person name="Kale V."/>
            <person name="Holt S."/>
            <person name="Cochrane G."/>
            <person name="Meng A."/>
            <person name="Brown T."/>
            <person name="Cohen L."/>
        </authorList>
    </citation>
    <scope>NUCLEOTIDE SEQUENCE</scope>
    <source>
        <strain evidence="2">CCMP125</strain>
    </source>
</reference>
<name>A0A7S2YH36_9STRA</name>